<proteinExistence type="predicted"/>
<dbReference type="Gene3D" id="3.50.50.60">
    <property type="entry name" value="FAD/NAD(P)-binding domain"/>
    <property type="match status" value="1"/>
</dbReference>
<sequence>MKKITILGSGMAGFGAANLLKKEGVDSIIYDKNQHYGGHTASYKFNEGYVFDEGPHVSFTKNERVQKFLADSINQEYETINTVVNNYWKGIWIKHPVQCNLHDLPKELIVDCIKDFVHAMHHEYGEINNYADWLRASFGNTIAENFPMEYGLRYHTTTADNMSTDWLGPRLYRPKLEEVIYGAISPTTPDVHYISHFRYPTNNGFVNYLNPLPDLTEIVLNHKVTKIDPVSKTIYFDNGKEVGYDGLVSSIPLPDLLPMITNAPADVVEASQQLACTKCVVVSVGIKRDDVTPAHWSYFYDRDISFTRLSFPHNLSPRTVPEGHSSIQAEVYFSDKYKPMTGTPDDWIEPVIKDLIRCGLLREDDDIDFKHAMYIPYANVIFDLDRKANLEKVHGFLDDVEIRYAGRYGEWGYMWTDESFLSGERAAQKILNKVTSD</sequence>
<keyword evidence="2" id="KW-1185">Reference proteome</keyword>
<name>A0ABT8L181_9BACT</name>
<gene>
    <name evidence="1" type="ORF">QQ020_05310</name>
</gene>
<evidence type="ECO:0000313" key="2">
    <source>
        <dbReference type="Proteomes" id="UP001172083"/>
    </source>
</evidence>
<dbReference type="RefSeq" id="WP_346756787.1">
    <property type="nucleotide sequence ID" value="NZ_JAUJEB010000001.1"/>
</dbReference>
<dbReference type="Pfam" id="PF13450">
    <property type="entry name" value="NAD_binding_8"/>
    <property type="match status" value="1"/>
</dbReference>
<dbReference type="PANTHER" id="PTHR21197:SF0">
    <property type="entry name" value="UDP-GALACTOPYRANOSE MUTASE"/>
    <property type="match status" value="1"/>
</dbReference>
<dbReference type="Proteomes" id="UP001172083">
    <property type="component" value="Unassembled WGS sequence"/>
</dbReference>
<organism evidence="1 2">
    <name type="scientific">Agaribacillus aureus</name>
    <dbReference type="NCBI Taxonomy" id="3051825"/>
    <lineage>
        <taxon>Bacteria</taxon>
        <taxon>Pseudomonadati</taxon>
        <taxon>Bacteroidota</taxon>
        <taxon>Cytophagia</taxon>
        <taxon>Cytophagales</taxon>
        <taxon>Splendidivirgaceae</taxon>
        <taxon>Agaribacillus</taxon>
    </lineage>
</organism>
<comment type="caution">
    <text evidence="1">The sequence shown here is derived from an EMBL/GenBank/DDBJ whole genome shotgun (WGS) entry which is preliminary data.</text>
</comment>
<dbReference type="EMBL" id="JAUJEB010000001">
    <property type="protein sequence ID" value="MDN5211454.1"/>
    <property type="molecule type" value="Genomic_DNA"/>
</dbReference>
<accession>A0ABT8L181</accession>
<dbReference type="SUPFAM" id="SSF51971">
    <property type="entry name" value="Nucleotide-binding domain"/>
    <property type="match status" value="1"/>
</dbReference>
<protein>
    <submittedName>
        <fullName evidence="1">NAD(P)-binding protein</fullName>
    </submittedName>
</protein>
<dbReference type="PRINTS" id="PR00419">
    <property type="entry name" value="ADXRDTASE"/>
</dbReference>
<evidence type="ECO:0000313" key="1">
    <source>
        <dbReference type="EMBL" id="MDN5211454.1"/>
    </source>
</evidence>
<dbReference type="InterPro" id="IPR036188">
    <property type="entry name" value="FAD/NAD-bd_sf"/>
</dbReference>
<dbReference type="PANTHER" id="PTHR21197">
    <property type="entry name" value="UDP-GALACTOPYRANOSE MUTASE"/>
    <property type="match status" value="1"/>
</dbReference>
<reference evidence="1" key="1">
    <citation type="submission" date="2023-06" db="EMBL/GenBank/DDBJ databases">
        <title>Genomic of Agaribacillus aureum.</title>
        <authorList>
            <person name="Wang G."/>
        </authorList>
    </citation>
    <scope>NUCLEOTIDE SEQUENCE</scope>
    <source>
        <strain evidence="1">BMA12</strain>
    </source>
</reference>